<evidence type="ECO:0000313" key="1">
    <source>
        <dbReference type="EMBL" id="QDU19610.1"/>
    </source>
</evidence>
<accession>A0A517XQ19</accession>
<dbReference type="AlphaFoldDB" id="A0A517XQ19"/>
<proteinExistence type="predicted"/>
<evidence type="ECO:0000313" key="2">
    <source>
        <dbReference type="Proteomes" id="UP000319576"/>
    </source>
</evidence>
<keyword evidence="2" id="KW-1185">Reference proteome</keyword>
<dbReference type="EMBL" id="CP036273">
    <property type="protein sequence ID" value="QDU19610.1"/>
    <property type="molecule type" value="Genomic_DNA"/>
</dbReference>
<organism evidence="1 2">
    <name type="scientific">Urbifossiella limnaea</name>
    <dbReference type="NCBI Taxonomy" id="2528023"/>
    <lineage>
        <taxon>Bacteria</taxon>
        <taxon>Pseudomonadati</taxon>
        <taxon>Planctomycetota</taxon>
        <taxon>Planctomycetia</taxon>
        <taxon>Gemmatales</taxon>
        <taxon>Gemmataceae</taxon>
        <taxon>Urbifossiella</taxon>
    </lineage>
</organism>
<name>A0A517XQ19_9BACT</name>
<protein>
    <recommendedName>
        <fullName evidence="3">Sigma-70 family RNA polymerase sigma factor</fullName>
    </recommendedName>
</protein>
<dbReference type="Proteomes" id="UP000319576">
    <property type="component" value="Chromosome"/>
</dbReference>
<sequence>MSAATMARPEPRVSAAAPELPAPAPADLARATVVRHYCRLHLPAVRLAEADFLSHLDRTYRLYAAKAPGATRAEYLEGLYATDWSVCVGCLTGQRAAWELLFAARTGRSDCLLVDALRARAVRLYPRDDEKQDTAVTEFWSNLIAPEGGGLPILARYDGQRPLAPWLIRVFQNWHLSQLRRHGGTVALPDDEIALPLDSPREAAAARWHEAFVAAARDWLDSTTDDERLLLGLRWRYRMSQRDAAGLLGLHEGSISRRTDKLRDRALEQIGGRLVADGWTGDDLEGFILTELGAVLTDDPRLSADALRRLLGAKGKDLPAAE</sequence>
<gene>
    <name evidence="1" type="ORF">ETAA1_15400</name>
</gene>
<reference evidence="1 2" key="1">
    <citation type="submission" date="2019-02" db="EMBL/GenBank/DDBJ databases">
        <title>Deep-cultivation of Planctomycetes and their phenomic and genomic characterization uncovers novel biology.</title>
        <authorList>
            <person name="Wiegand S."/>
            <person name="Jogler M."/>
            <person name="Boedeker C."/>
            <person name="Pinto D."/>
            <person name="Vollmers J."/>
            <person name="Rivas-Marin E."/>
            <person name="Kohn T."/>
            <person name="Peeters S.H."/>
            <person name="Heuer A."/>
            <person name="Rast P."/>
            <person name="Oberbeckmann S."/>
            <person name="Bunk B."/>
            <person name="Jeske O."/>
            <person name="Meyerdierks A."/>
            <person name="Storesund J.E."/>
            <person name="Kallscheuer N."/>
            <person name="Luecker S."/>
            <person name="Lage O.M."/>
            <person name="Pohl T."/>
            <person name="Merkel B.J."/>
            <person name="Hornburger P."/>
            <person name="Mueller R.-W."/>
            <person name="Bruemmer F."/>
            <person name="Labrenz M."/>
            <person name="Spormann A.M."/>
            <person name="Op den Camp H."/>
            <person name="Overmann J."/>
            <person name="Amann R."/>
            <person name="Jetten M.S.M."/>
            <person name="Mascher T."/>
            <person name="Medema M.H."/>
            <person name="Devos D.P."/>
            <person name="Kaster A.-K."/>
            <person name="Ovreas L."/>
            <person name="Rohde M."/>
            <person name="Galperin M.Y."/>
            <person name="Jogler C."/>
        </authorList>
    </citation>
    <scope>NUCLEOTIDE SEQUENCE [LARGE SCALE GENOMIC DNA]</scope>
    <source>
        <strain evidence="1 2">ETA_A1</strain>
    </source>
</reference>
<dbReference type="KEGG" id="uli:ETAA1_15400"/>
<dbReference type="RefSeq" id="WP_238389390.1">
    <property type="nucleotide sequence ID" value="NZ_CP036273.1"/>
</dbReference>
<evidence type="ECO:0008006" key="3">
    <source>
        <dbReference type="Google" id="ProtNLM"/>
    </source>
</evidence>